<organism evidence="1 2">
    <name type="scientific">Effrenium voratum</name>
    <dbReference type="NCBI Taxonomy" id="2562239"/>
    <lineage>
        <taxon>Eukaryota</taxon>
        <taxon>Sar</taxon>
        <taxon>Alveolata</taxon>
        <taxon>Dinophyceae</taxon>
        <taxon>Suessiales</taxon>
        <taxon>Symbiodiniaceae</taxon>
        <taxon>Effrenium</taxon>
    </lineage>
</organism>
<proteinExistence type="predicted"/>
<dbReference type="AlphaFoldDB" id="A0AA36IUT5"/>
<evidence type="ECO:0008006" key="3">
    <source>
        <dbReference type="Google" id="ProtNLM"/>
    </source>
</evidence>
<feature type="non-terminal residue" evidence="1">
    <location>
        <position position="1"/>
    </location>
</feature>
<accession>A0AA36IUT5</accession>
<reference evidence="1" key="1">
    <citation type="submission" date="2023-08" db="EMBL/GenBank/DDBJ databases">
        <authorList>
            <person name="Chen Y."/>
            <person name="Shah S."/>
            <person name="Dougan E. K."/>
            <person name="Thang M."/>
            <person name="Chan C."/>
        </authorList>
    </citation>
    <scope>NUCLEOTIDE SEQUENCE</scope>
</reference>
<evidence type="ECO:0000313" key="2">
    <source>
        <dbReference type="Proteomes" id="UP001178507"/>
    </source>
</evidence>
<gene>
    <name evidence="1" type="ORF">EVOR1521_LOCUS18183</name>
</gene>
<dbReference type="Proteomes" id="UP001178507">
    <property type="component" value="Unassembled WGS sequence"/>
</dbReference>
<keyword evidence="2" id="KW-1185">Reference proteome</keyword>
<comment type="caution">
    <text evidence="1">The sequence shown here is derived from an EMBL/GenBank/DDBJ whole genome shotgun (WGS) entry which is preliminary data.</text>
</comment>
<sequence length="288" mass="33105">KEMLTGKACDLVEDLDMELLAEDGGYDMIFERLDRGFKHEPLTELPDDFENFFVKLQRRPGETMQEYAAEFTRSQRRLQNTHRVELPEKEQRQMVLTMMGADNMTLGRAQEAMFFIIGQDNKAERPRKDVYYTSKYWGTEEHPVNDFPQHPHEIYFYSDDEEEWNDQDEDYFDQPVQDMEGAEIFDVAAYINAKNQMNRMRTSRGFYPVVAMVDARGGSSRDKDKGKGKRIIPSEIGTLITDDLCIGKERGKAAVGKQLCLRCGQLGHWAAPAIPDEPRCAFAAFAGT</sequence>
<name>A0AA36IUT5_9DINO</name>
<dbReference type="EMBL" id="CAUJNA010002517">
    <property type="protein sequence ID" value="CAJ1393283.1"/>
    <property type="molecule type" value="Genomic_DNA"/>
</dbReference>
<protein>
    <recommendedName>
        <fullName evidence="3">Retrotransposon gag domain-containing protein</fullName>
    </recommendedName>
</protein>
<evidence type="ECO:0000313" key="1">
    <source>
        <dbReference type="EMBL" id="CAJ1393283.1"/>
    </source>
</evidence>